<organism evidence="2 3">
    <name type="scientific">Streptomyces brasiliensis</name>
    <dbReference type="NCBI Taxonomy" id="1954"/>
    <lineage>
        <taxon>Bacteria</taxon>
        <taxon>Bacillati</taxon>
        <taxon>Actinomycetota</taxon>
        <taxon>Actinomycetes</taxon>
        <taxon>Kitasatosporales</taxon>
        <taxon>Streptomycetaceae</taxon>
        <taxon>Streptomyces</taxon>
    </lineage>
</organism>
<dbReference type="Proteomes" id="UP000657574">
    <property type="component" value="Unassembled WGS sequence"/>
</dbReference>
<evidence type="ECO:0000256" key="1">
    <source>
        <dbReference type="SAM" id="MobiDB-lite"/>
    </source>
</evidence>
<feature type="region of interest" description="Disordered" evidence="1">
    <location>
        <begin position="248"/>
        <end position="276"/>
    </location>
</feature>
<reference evidence="2" key="1">
    <citation type="journal article" date="2014" name="Int. J. Syst. Evol. Microbiol.">
        <title>Complete genome sequence of Corynebacterium casei LMG S-19264T (=DSM 44701T), isolated from a smear-ripened cheese.</title>
        <authorList>
            <consortium name="US DOE Joint Genome Institute (JGI-PGF)"/>
            <person name="Walter F."/>
            <person name="Albersmeier A."/>
            <person name="Kalinowski J."/>
            <person name="Ruckert C."/>
        </authorList>
    </citation>
    <scope>NUCLEOTIDE SEQUENCE</scope>
    <source>
        <strain evidence="2">JCM 3086</strain>
    </source>
</reference>
<name>A0A917NR23_9ACTN</name>
<feature type="compositionally biased region" description="Low complexity" evidence="1">
    <location>
        <begin position="263"/>
        <end position="276"/>
    </location>
</feature>
<proteinExistence type="predicted"/>
<dbReference type="EMBL" id="BMQA01000009">
    <property type="protein sequence ID" value="GGJ20274.1"/>
    <property type="molecule type" value="Genomic_DNA"/>
</dbReference>
<feature type="region of interest" description="Disordered" evidence="1">
    <location>
        <begin position="300"/>
        <end position="331"/>
    </location>
</feature>
<keyword evidence="3" id="KW-1185">Reference proteome</keyword>
<feature type="compositionally biased region" description="Polar residues" evidence="1">
    <location>
        <begin position="130"/>
        <end position="149"/>
    </location>
</feature>
<accession>A0A917NR23</accession>
<feature type="region of interest" description="Disordered" evidence="1">
    <location>
        <begin position="81"/>
        <end position="105"/>
    </location>
</feature>
<sequence>MRVLRTAAGRRALQLAVLVGGLFALGFLSGEQAHAADGTPSVTSSATAPSVRSVPADGLRALTQGVTNGVADAVEHALPQAPARTEAATPPSPGRPAASTAPARHLTAPHAPVLHEPAAQEPAPDDQASEAPQQSQRSATQDTEPQGSATLDAEPRDYEPQGSLAQVTQNVVRSVTGGVVKPVGDLVGTVTRSLDEALAAATPPLSDVPLLPGTGSTVPLPGLPGLPGLRGLSEVPGTLLPAPVTALPASTQPGGVPAAADSTTGTKGRTAHGTTTAAHEPVISPAVPAPGAAAQLRGHRAAPHGYAPTQPAPIGDPDGALGGQSAVDNGGSRHIDAHAVTLNDRAPLRLVPGAAARVDAPGTQDRHRDIPVFPG</sequence>
<reference evidence="2" key="2">
    <citation type="submission" date="2020-09" db="EMBL/GenBank/DDBJ databases">
        <authorList>
            <person name="Sun Q."/>
            <person name="Ohkuma M."/>
        </authorList>
    </citation>
    <scope>NUCLEOTIDE SEQUENCE</scope>
    <source>
        <strain evidence="2">JCM 3086</strain>
    </source>
</reference>
<evidence type="ECO:0000313" key="3">
    <source>
        <dbReference type="Proteomes" id="UP000657574"/>
    </source>
</evidence>
<dbReference type="AlphaFoldDB" id="A0A917NR23"/>
<gene>
    <name evidence="2" type="ORF">GCM10010121_033980</name>
</gene>
<protein>
    <submittedName>
        <fullName evidence="2">Uncharacterized protein</fullName>
    </submittedName>
</protein>
<feature type="region of interest" description="Disordered" evidence="1">
    <location>
        <begin position="118"/>
        <end position="164"/>
    </location>
</feature>
<evidence type="ECO:0000313" key="2">
    <source>
        <dbReference type="EMBL" id="GGJ20274.1"/>
    </source>
</evidence>
<comment type="caution">
    <text evidence="2">The sequence shown here is derived from an EMBL/GenBank/DDBJ whole genome shotgun (WGS) entry which is preliminary data.</text>
</comment>